<evidence type="ECO:0000313" key="1">
    <source>
        <dbReference type="EMBL" id="QWG07446.1"/>
    </source>
</evidence>
<keyword evidence="2" id="KW-1185">Reference proteome</keyword>
<evidence type="ECO:0008006" key="3">
    <source>
        <dbReference type="Google" id="ProtNLM"/>
    </source>
</evidence>
<accession>A0ABX8GVT9</accession>
<dbReference type="Proteomes" id="UP000682802">
    <property type="component" value="Chromosome 1"/>
</dbReference>
<dbReference type="EMBL" id="CP076128">
    <property type="protein sequence ID" value="QWG07446.1"/>
    <property type="molecule type" value="Genomic_DNA"/>
</dbReference>
<dbReference type="RefSeq" id="WP_144074835.1">
    <property type="nucleotide sequence ID" value="NZ_CP076128.1"/>
</dbReference>
<organism evidence="1 2">
    <name type="scientific">Flammeovirga kamogawensis</name>
    <dbReference type="NCBI Taxonomy" id="373891"/>
    <lineage>
        <taxon>Bacteria</taxon>
        <taxon>Pseudomonadati</taxon>
        <taxon>Bacteroidota</taxon>
        <taxon>Cytophagia</taxon>
        <taxon>Cytophagales</taxon>
        <taxon>Flammeovirgaceae</taxon>
        <taxon>Flammeovirga</taxon>
    </lineage>
</organism>
<sequence length="336" mass="38454">MKNLLIYFIPIIFCACTSTIEDPKYTSGTMYYPIEEGWYISYKIDTTFIDFDDQNADQDGIVSVSSIQLKEFISSPYDDGFGGQNFKLDRYKRLDETMEWELDSVWALTYRNGQVIKYENGIPYIKLVNPLEDRMKWNQNAYNNQGATSSSGFDLRYEVASVGRVYVFGNQTYSPTAVINEIDQENDITNSSVKLISVYAKDIGLVYKDYKTSKKRYYQVKSSDASLTGNPYCGSNENEEVITLGNGQRVVNPFYEQDICEENPIYNVSSDSIEQWISRWEGGTNNAIVDWETQSNGTETVYVVSLYHPDYKNGFNEVGTEIKQSIIEYGIAFPTE</sequence>
<protein>
    <recommendedName>
        <fullName evidence="3">Lipoprotein</fullName>
    </recommendedName>
</protein>
<name>A0ABX8GVT9_9BACT</name>
<evidence type="ECO:0000313" key="2">
    <source>
        <dbReference type="Proteomes" id="UP000682802"/>
    </source>
</evidence>
<reference evidence="1 2" key="1">
    <citation type="submission" date="2021-05" db="EMBL/GenBank/DDBJ databases">
        <title>Comparative genomic studies on the polysaccharide-degrading batcterial strains of the Flammeovirga genus.</title>
        <authorList>
            <person name="Zewei F."/>
            <person name="Zheng Z."/>
            <person name="Yu L."/>
            <person name="Ruyue G."/>
            <person name="Yanhong M."/>
            <person name="Yuanyuan C."/>
            <person name="Jingyan G."/>
            <person name="Wenjun H."/>
        </authorList>
    </citation>
    <scope>NUCLEOTIDE SEQUENCE [LARGE SCALE GENOMIC DNA]</scope>
    <source>
        <strain evidence="1 2">YS10</strain>
    </source>
</reference>
<gene>
    <name evidence="1" type="ORF">KM029_00445</name>
</gene>
<proteinExistence type="predicted"/>
<dbReference type="PROSITE" id="PS51257">
    <property type="entry name" value="PROKAR_LIPOPROTEIN"/>
    <property type="match status" value="1"/>
</dbReference>